<accession>A0ABT2X351</accession>
<dbReference type="InterPro" id="IPR012349">
    <property type="entry name" value="Split_barrel_FMN-bd"/>
</dbReference>
<dbReference type="RefSeq" id="WP_263333919.1">
    <property type="nucleotide sequence ID" value="NZ_JAOVQO010000004.1"/>
</dbReference>
<dbReference type="InterPro" id="IPR024747">
    <property type="entry name" value="Pyridox_Oxase-rel"/>
</dbReference>
<comment type="caution">
    <text evidence="1">The sequence shown here is derived from an EMBL/GenBank/DDBJ whole genome shotgun (WGS) entry which is preliminary data.</text>
</comment>
<reference evidence="1 2" key="1">
    <citation type="submission" date="2022-10" db="EMBL/GenBank/DDBJ databases">
        <title>Defluviimonas sp. nov., isolated from ocean surface sediments.</title>
        <authorList>
            <person name="He W."/>
            <person name="Wang L."/>
            <person name="Zhang D.-F."/>
        </authorList>
    </citation>
    <scope>NUCLEOTIDE SEQUENCE [LARGE SCALE GENOMIC DNA]</scope>
    <source>
        <strain evidence="1 2">WL0024</strain>
    </source>
</reference>
<evidence type="ECO:0000313" key="2">
    <source>
        <dbReference type="Proteomes" id="UP001209535"/>
    </source>
</evidence>
<proteinExistence type="predicted"/>
<organism evidence="1 2">
    <name type="scientific">Albidovulum salinarum</name>
    <dbReference type="NCBI Taxonomy" id="2984153"/>
    <lineage>
        <taxon>Bacteria</taxon>
        <taxon>Pseudomonadati</taxon>
        <taxon>Pseudomonadota</taxon>
        <taxon>Alphaproteobacteria</taxon>
        <taxon>Rhodobacterales</taxon>
        <taxon>Paracoccaceae</taxon>
        <taxon>Albidovulum</taxon>
    </lineage>
</organism>
<protein>
    <submittedName>
        <fullName evidence="1">Pyridoxamine 5'-phosphate oxidase family protein</fullName>
    </submittedName>
</protein>
<dbReference type="EMBL" id="JAOVQO010000004">
    <property type="protein sequence ID" value="MCU9847402.1"/>
    <property type="molecule type" value="Genomic_DNA"/>
</dbReference>
<sequence>MTRPPAYARIRNPNRKVEDEAVAHAILDQGLVAHVGFIAEDRPMVIPMAYARDGDRLYIHGASKTRAVARTGGLPMCLTVTLLDGIVAARSAFHHSVNYRSVVVHGMARKVTGREEFDRALRLITEHLLPGRYDEIRANTAQEEKATGVLALDIEVMTVKVRSGPPVDDEADHALDLWSGVLPVTTAIGRGVPDGFTRADRPEPASFARARTKFLT</sequence>
<dbReference type="SUPFAM" id="SSF50475">
    <property type="entry name" value="FMN-binding split barrel"/>
    <property type="match status" value="1"/>
</dbReference>
<dbReference type="Proteomes" id="UP001209535">
    <property type="component" value="Unassembled WGS sequence"/>
</dbReference>
<keyword evidence="2" id="KW-1185">Reference proteome</keyword>
<dbReference type="Pfam" id="PF12900">
    <property type="entry name" value="Pyridox_ox_2"/>
    <property type="match status" value="1"/>
</dbReference>
<dbReference type="Gene3D" id="2.30.110.10">
    <property type="entry name" value="Electron Transport, Fmn-binding Protein, Chain A"/>
    <property type="match status" value="1"/>
</dbReference>
<dbReference type="PANTHER" id="PTHR34071:SF2">
    <property type="entry name" value="FLAVIN-NUCLEOTIDE-BINDING PROTEIN"/>
    <property type="match status" value="1"/>
</dbReference>
<gene>
    <name evidence="1" type="ORF">OEZ60_05230</name>
</gene>
<dbReference type="PANTHER" id="PTHR34071">
    <property type="entry name" value="5-NITROIMIDAZOLE ANTIBIOTICS RESISTANCE PROTEIN, NIMA-FAMILY-RELATED PROTEIN-RELATED"/>
    <property type="match status" value="1"/>
</dbReference>
<name>A0ABT2X351_9RHOB</name>
<evidence type="ECO:0000313" key="1">
    <source>
        <dbReference type="EMBL" id="MCU9847402.1"/>
    </source>
</evidence>